<evidence type="ECO:0000313" key="21">
    <source>
        <dbReference type="Proteomes" id="UP001219525"/>
    </source>
</evidence>
<feature type="chain" id="PRO_5042223611" description="Dolichol-phosphate mannosyltransferase subunit 1" evidence="18">
    <location>
        <begin position="38"/>
        <end position="330"/>
    </location>
</feature>
<comment type="cofactor">
    <cofactor evidence="1">
        <name>Ca(2+)</name>
        <dbReference type="ChEBI" id="CHEBI:29108"/>
    </cofactor>
</comment>
<keyword evidence="12 17" id="KW-1133">Transmembrane helix</keyword>
<evidence type="ECO:0000256" key="3">
    <source>
        <dbReference type="ARBA" id="ARBA00001946"/>
    </source>
</evidence>
<evidence type="ECO:0000256" key="1">
    <source>
        <dbReference type="ARBA" id="ARBA00001913"/>
    </source>
</evidence>
<dbReference type="GO" id="GO:0004582">
    <property type="term" value="F:dolichyl-phosphate beta-D-mannosyltransferase activity"/>
    <property type="evidence" value="ECO:0007669"/>
    <property type="project" value="UniProtKB-UniRule"/>
</dbReference>
<dbReference type="Gene3D" id="3.90.550.10">
    <property type="entry name" value="Spore Coat Polysaccharide Biosynthesis Protein SpsA, Chain A"/>
    <property type="match status" value="1"/>
</dbReference>
<dbReference type="InterPro" id="IPR039528">
    <property type="entry name" value="DPM1-like"/>
</dbReference>
<evidence type="ECO:0000256" key="6">
    <source>
        <dbReference type="ARBA" id="ARBA00006739"/>
    </source>
</evidence>
<evidence type="ECO:0000256" key="13">
    <source>
        <dbReference type="ARBA" id="ARBA00023136"/>
    </source>
</evidence>
<comment type="pathway">
    <text evidence="5 16">Protein modification; protein glycosylation.</text>
</comment>
<comment type="function">
    <text evidence="15 16">Transfers mannose from GDP-mannose to dolichol monophosphate to form dolichol phosphate mannose (Dol-P-Man) which is the mannosyl donor in pathways leading to N-glycosylation, glycosyl phosphatidylinositol membrane anchoring, and O-mannosylation of proteins.</text>
</comment>
<evidence type="ECO:0000256" key="12">
    <source>
        <dbReference type="ARBA" id="ARBA00022989"/>
    </source>
</evidence>
<evidence type="ECO:0000256" key="2">
    <source>
        <dbReference type="ARBA" id="ARBA00001936"/>
    </source>
</evidence>
<dbReference type="SUPFAM" id="SSF53448">
    <property type="entry name" value="Nucleotide-diphospho-sugar transferases"/>
    <property type="match status" value="1"/>
</dbReference>
<evidence type="ECO:0000313" key="20">
    <source>
        <dbReference type="EMBL" id="KAJ7211626.1"/>
    </source>
</evidence>
<keyword evidence="14" id="KW-0464">Manganese</keyword>
<evidence type="ECO:0000256" key="16">
    <source>
        <dbReference type="RuleBase" id="RU365083"/>
    </source>
</evidence>
<keyword evidence="21" id="KW-1185">Reference proteome</keyword>
<feature type="signal peptide" evidence="18">
    <location>
        <begin position="1"/>
        <end position="37"/>
    </location>
</feature>
<proteinExistence type="inferred from homology"/>
<evidence type="ECO:0000256" key="9">
    <source>
        <dbReference type="ARBA" id="ARBA00022692"/>
    </source>
</evidence>
<dbReference type="FunFam" id="3.90.550.10:FF:000119">
    <property type="entry name" value="Dolichol-phosphate mannosyltransferase subunit 1"/>
    <property type="match status" value="1"/>
</dbReference>
<keyword evidence="18" id="KW-0732">Signal</keyword>
<feature type="transmembrane region" description="Helical" evidence="17">
    <location>
        <begin position="284"/>
        <end position="312"/>
    </location>
</feature>
<evidence type="ECO:0000256" key="15">
    <source>
        <dbReference type="ARBA" id="ARBA00053724"/>
    </source>
</evidence>
<dbReference type="Pfam" id="PF00535">
    <property type="entry name" value="Glycos_transf_2"/>
    <property type="match status" value="1"/>
</dbReference>
<comment type="caution">
    <text evidence="20">The sequence shown here is derived from an EMBL/GenBank/DDBJ whole genome shotgun (WGS) entry which is preliminary data.</text>
</comment>
<dbReference type="GO" id="GO:0005789">
    <property type="term" value="C:endoplasmic reticulum membrane"/>
    <property type="evidence" value="ECO:0007669"/>
    <property type="project" value="TreeGrafter"/>
</dbReference>
<protein>
    <recommendedName>
        <fullName evidence="16">Dolichol-phosphate mannosyltransferase subunit 1</fullName>
        <ecNumber evidence="16">2.4.1.83</ecNumber>
    </recommendedName>
</protein>
<dbReference type="EC" id="2.4.1.83" evidence="16"/>
<dbReference type="InterPro" id="IPR001173">
    <property type="entry name" value="Glyco_trans_2-like"/>
</dbReference>
<dbReference type="PANTHER" id="PTHR43398:SF1">
    <property type="entry name" value="DOLICHOL-PHOSPHATE MANNOSYLTRANSFERASE SUBUNIT 1"/>
    <property type="match status" value="1"/>
</dbReference>
<dbReference type="GO" id="GO:0035269">
    <property type="term" value="P:protein O-linked glycosylation via mannose"/>
    <property type="evidence" value="ECO:0007669"/>
    <property type="project" value="TreeGrafter"/>
</dbReference>
<keyword evidence="16" id="KW-0256">Endoplasmic reticulum</keyword>
<dbReference type="AlphaFoldDB" id="A0AAD6VHI5"/>
<gene>
    <name evidence="20" type="ORF">GGX14DRAFT_623226</name>
</gene>
<evidence type="ECO:0000256" key="17">
    <source>
        <dbReference type="SAM" id="Phobius"/>
    </source>
</evidence>
<comment type="similarity">
    <text evidence="6 16">Belongs to the glycosyltransferase 2 family.</text>
</comment>
<evidence type="ECO:0000256" key="8">
    <source>
        <dbReference type="ARBA" id="ARBA00022679"/>
    </source>
</evidence>
<comment type="cofactor">
    <cofactor evidence="3">
        <name>Mg(2+)</name>
        <dbReference type="ChEBI" id="CHEBI:18420"/>
    </cofactor>
</comment>
<comment type="catalytic activity">
    <reaction evidence="16">
        <text>a di-trans,poly-cis-dolichyl phosphate + GDP-alpha-D-mannose = a di-trans,poly-cis-dolichyl beta-D-mannosyl phosphate + GDP</text>
        <dbReference type="Rhea" id="RHEA:21184"/>
        <dbReference type="Rhea" id="RHEA-COMP:19498"/>
        <dbReference type="Rhea" id="RHEA-COMP:19501"/>
        <dbReference type="ChEBI" id="CHEBI:57527"/>
        <dbReference type="ChEBI" id="CHEBI:57683"/>
        <dbReference type="ChEBI" id="CHEBI:58189"/>
        <dbReference type="ChEBI" id="CHEBI:58211"/>
    </reaction>
</comment>
<keyword evidence="7 16" id="KW-0328">Glycosyltransferase</keyword>
<keyword evidence="10" id="KW-0479">Metal-binding</keyword>
<evidence type="ECO:0000256" key="18">
    <source>
        <dbReference type="SAM" id="SignalP"/>
    </source>
</evidence>
<keyword evidence="9 17" id="KW-0812">Transmembrane</keyword>
<comment type="subcellular location">
    <subcellularLocation>
        <location evidence="4">Endomembrane system</location>
    </subcellularLocation>
    <subcellularLocation>
        <location evidence="16">Endoplasmic reticulum</location>
    </subcellularLocation>
</comment>
<name>A0AAD6VHI5_9AGAR</name>
<organism evidence="20 21">
    <name type="scientific">Mycena pura</name>
    <dbReference type="NCBI Taxonomy" id="153505"/>
    <lineage>
        <taxon>Eukaryota</taxon>
        <taxon>Fungi</taxon>
        <taxon>Dikarya</taxon>
        <taxon>Basidiomycota</taxon>
        <taxon>Agaricomycotina</taxon>
        <taxon>Agaricomycetes</taxon>
        <taxon>Agaricomycetidae</taxon>
        <taxon>Agaricales</taxon>
        <taxon>Marasmiineae</taxon>
        <taxon>Mycenaceae</taxon>
        <taxon>Mycena</taxon>
    </lineage>
</organism>
<evidence type="ECO:0000256" key="14">
    <source>
        <dbReference type="ARBA" id="ARBA00023211"/>
    </source>
</evidence>
<dbReference type="GO" id="GO:0046872">
    <property type="term" value="F:metal ion binding"/>
    <property type="evidence" value="ECO:0007669"/>
    <property type="project" value="UniProtKB-KW"/>
</dbReference>
<dbReference type="Proteomes" id="UP001219525">
    <property type="component" value="Unassembled WGS sequence"/>
</dbReference>
<dbReference type="GO" id="GO:0006488">
    <property type="term" value="P:dolichol-linked oligosaccharide biosynthetic process"/>
    <property type="evidence" value="ECO:0007669"/>
    <property type="project" value="TreeGrafter"/>
</dbReference>
<comment type="cofactor">
    <cofactor evidence="2">
        <name>Mn(2+)</name>
        <dbReference type="ChEBI" id="CHEBI:29035"/>
    </cofactor>
</comment>
<dbReference type="CDD" id="cd06442">
    <property type="entry name" value="DPM1_like"/>
    <property type="match status" value="1"/>
</dbReference>
<reference evidence="20" key="1">
    <citation type="submission" date="2023-03" db="EMBL/GenBank/DDBJ databases">
        <title>Massive genome expansion in bonnet fungi (Mycena s.s.) driven by repeated elements and novel gene families across ecological guilds.</title>
        <authorList>
            <consortium name="Lawrence Berkeley National Laboratory"/>
            <person name="Harder C.B."/>
            <person name="Miyauchi S."/>
            <person name="Viragh M."/>
            <person name="Kuo A."/>
            <person name="Thoen E."/>
            <person name="Andreopoulos B."/>
            <person name="Lu D."/>
            <person name="Skrede I."/>
            <person name="Drula E."/>
            <person name="Henrissat B."/>
            <person name="Morin E."/>
            <person name="Kohler A."/>
            <person name="Barry K."/>
            <person name="LaButti K."/>
            <person name="Morin E."/>
            <person name="Salamov A."/>
            <person name="Lipzen A."/>
            <person name="Mereny Z."/>
            <person name="Hegedus B."/>
            <person name="Baldrian P."/>
            <person name="Stursova M."/>
            <person name="Weitz H."/>
            <person name="Taylor A."/>
            <person name="Grigoriev I.V."/>
            <person name="Nagy L.G."/>
            <person name="Martin F."/>
            <person name="Kauserud H."/>
        </authorList>
    </citation>
    <scope>NUCLEOTIDE SEQUENCE</scope>
    <source>
        <strain evidence="20">9144</strain>
    </source>
</reference>
<keyword evidence="13 17" id="KW-0472">Membrane</keyword>
<evidence type="ECO:0000256" key="5">
    <source>
        <dbReference type="ARBA" id="ARBA00004922"/>
    </source>
</evidence>
<evidence type="ECO:0000259" key="19">
    <source>
        <dbReference type="Pfam" id="PF00535"/>
    </source>
</evidence>
<keyword evidence="11" id="KW-0460">Magnesium</keyword>
<dbReference type="PANTHER" id="PTHR43398">
    <property type="entry name" value="DOLICHOL-PHOSPHATE MANNOSYLTRANSFERASE SUBUNIT 1"/>
    <property type="match status" value="1"/>
</dbReference>
<feature type="domain" description="Glycosyltransferase 2-like" evidence="19">
    <location>
        <begin position="55"/>
        <end position="212"/>
    </location>
</feature>
<dbReference type="EMBL" id="JARJCW010000025">
    <property type="protein sequence ID" value="KAJ7211626.1"/>
    <property type="molecule type" value="Genomic_DNA"/>
</dbReference>
<keyword evidence="8 16" id="KW-0808">Transferase</keyword>
<evidence type="ECO:0000256" key="10">
    <source>
        <dbReference type="ARBA" id="ARBA00022723"/>
    </source>
</evidence>
<comment type="subunit">
    <text evidence="16">Component of the dolichol-phosphate mannose (DPM) synthase complex.</text>
</comment>
<evidence type="ECO:0000256" key="7">
    <source>
        <dbReference type="ARBA" id="ARBA00022676"/>
    </source>
</evidence>
<evidence type="ECO:0000256" key="4">
    <source>
        <dbReference type="ARBA" id="ARBA00004308"/>
    </source>
</evidence>
<sequence>MLREPRARSQQRLRNAGFFSLIPLLVFLLLTSGYNSGQPPQVRADNDNGGHIENTVVIPSYHEAGNIPALVTRIFQAVESPDTTEVVIVDDDSRDGTEEAVERLREEGYNVAVVTRKDESGLSSAVLRGLKEARGSKFVIMDADLQHPPESVPHFFKALSERRPFVMGTRYGPSGAVDKDWPFLRRLMSGVARSLARPLTSTSDPMSGFFGLTKDLYTQAAHVNPVGFKIALELLLKTGIPDDRVAEVSYAFAKRTVGASKLSSKTVLKYLFHLATLYRWRMGFFGLVFFEALLVGGCWVALYALEVGVVWWRQQRRQAYRRREKGRLDV</sequence>
<evidence type="ECO:0000256" key="11">
    <source>
        <dbReference type="ARBA" id="ARBA00022842"/>
    </source>
</evidence>
<accession>A0AAD6VHI5</accession>
<dbReference type="GO" id="GO:0006506">
    <property type="term" value="P:GPI anchor biosynthetic process"/>
    <property type="evidence" value="ECO:0007669"/>
    <property type="project" value="TreeGrafter"/>
</dbReference>
<dbReference type="InterPro" id="IPR029044">
    <property type="entry name" value="Nucleotide-diphossugar_trans"/>
</dbReference>